<evidence type="ECO:0000313" key="2">
    <source>
        <dbReference type="EMBL" id="DAD75865.1"/>
    </source>
</evidence>
<dbReference type="EMBL" id="BK014791">
    <property type="protein sequence ID" value="DAD75865.1"/>
    <property type="molecule type" value="Genomic_DNA"/>
</dbReference>
<organism evidence="2">
    <name type="scientific">Myoviridae sp. ctyFl19</name>
    <dbReference type="NCBI Taxonomy" id="2826717"/>
    <lineage>
        <taxon>Viruses</taxon>
        <taxon>Duplodnaviria</taxon>
        <taxon>Heunggongvirae</taxon>
        <taxon>Uroviricota</taxon>
        <taxon>Caudoviricetes</taxon>
    </lineage>
</organism>
<sequence>MEEHVEALTPEEDRARRELVEFRSRYPEVSLSREELLRLAPEMVGENPKTLTEAYRSWQEAEKDREIAELRAQLAAQAQNQENRAASPSSQSDSGAPQAAGPYDQFLSAYTG</sequence>
<proteinExistence type="predicted"/>
<reference evidence="2" key="1">
    <citation type="journal article" date="2021" name="Proc. Natl. Acad. Sci. U.S.A.">
        <title>A Catalog of Tens of Thousands of Viruses from Human Metagenomes Reveals Hidden Associations with Chronic Diseases.</title>
        <authorList>
            <person name="Tisza M.J."/>
            <person name="Buck C.B."/>
        </authorList>
    </citation>
    <scope>NUCLEOTIDE SEQUENCE</scope>
    <source>
        <strain evidence="2">CtyFl19</strain>
    </source>
</reference>
<evidence type="ECO:0000256" key="1">
    <source>
        <dbReference type="SAM" id="MobiDB-lite"/>
    </source>
</evidence>
<feature type="compositionally biased region" description="Low complexity" evidence="1">
    <location>
        <begin position="73"/>
        <end position="86"/>
    </location>
</feature>
<protein>
    <submittedName>
        <fullName evidence="2">Uncharacterized protein</fullName>
    </submittedName>
</protein>
<name>A0A8S5M0M5_9CAUD</name>
<accession>A0A8S5M0M5</accession>
<feature type="region of interest" description="Disordered" evidence="1">
    <location>
        <begin position="73"/>
        <end position="112"/>
    </location>
</feature>